<dbReference type="Proteomes" id="UP000223366">
    <property type="component" value="Unassembled WGS sequence"/>
</dbReference>
<name>A0A9X7BTN4_BACTU</name>
<reference evidence="1 2" key="1">
    <citation type="submission" date="2017-09" db="EMBL/GenBank/DDBJ databases">
        <title>Large-scale bioinformatics analysis of Bacillus genomes uncovers conserved roles of natural products in bacterial physiology.</title>
        <authorList>
            <consortium name="Agbiome Team Llc"/>
            <person name="Bleich R.M."/>
            <person name="Grubbs K.J."/>
            <person name="Santa Maria K.C."/>
            <person name="Allen S.E."/>
            <person name="Farag S."/>
            <person name="Shank E.A."/>
            <person name="Bowers A."/>
        </authorList>
    </citation>
    <scope>NUCLEOTIDE SEQUENCE [LARGE SCALE GENOMIC DNA]</scope>
    <source>
        <strain evidence="1 2">AFS060060</strain>
    </source>
</reference>
<dbReference type="AlphaFoldDB" id="A0A9X7BTN4"/>
<organism evidence="1 2">
    <name type="scientific">Bacillus thuringiensis</name>
    <dbReference type="NCBI Taxonomy" id="1428"/>
    <lineage>
        <taxon>Bacteria</taxon>
        <taxon>Bacillati</taxon>
        <taxon>Bacillota</taxon>
        <taxon>Bacilli</taxon>
        <taxon>Bacillales</taxon>
        <taxon>Bacillaceae</taxon>
        <taxon>Bacillus</taxon>
        <taxon>Bacillus cereus group</taxon>
    </lineage>
</organism>
<sequence length="708" mass="78741">MSMSNIQKLLGLLPDGPKKEALKRKLENNLSKKKQRGGDGLRDSFELTPRGHIKIEEIDSAGKVVGVLADQKNLVLNGAEEILLRAFSGDPTRVLYKNRIPKASTGTTNKIYIAESKLKKAPLFDGNQLLHAPNLLWAEVNDNDFEISYGYYPVTLYIKEEVSGELGKKAFTLSKTPAADRVALSAEIYSGYTNMFIGIGEGENYKVPFTDNRLTLSKGITVTNEKAKAILEGESIKFKQKISNFALEVEKSNKGAQIDIFVNDVLKETIETLDSELSEPVVHEFKYDGFDNTSETEIKIVHSGADSGVSNPEMSIAAVRFDALSKNMNGLLKEITNFETEFVTPAAYNTTPMGPFTIQIPNHPIKEGTVKVSYEGTDFTEVKDRNQLNDLTYVVDHMRGIVEFNRALTGVMVTYSITGEIYDSEMVSTMIDDNVSREETKILPVTNEVPTGALNSSNRNFKLSQTQIQDGTLLVKKGGTTLSQGDFESIDLTKGTFILNVAPAYNEKIIVDYSYSKTMTVKIPCNKYKTEYAFNKETVRIIDQSGNVLELVEDVADFGDGKYMFDAADKKCINLSKNSANGTAISYIEINYRSAERPGVPTNYTRAIVEKPKTVNEYPWFELDKGSVRFVAEFPEFKPAHNITIREMGLFDGPRVDDKIAGFREYPVKAFSLVRVGDTRKDVNTGIRITWTITLLNEGGKPFMGGKN</sequence>
<dbReference type="RefSeq" id="WP_098205213.1">
    <property type="nucleotide sequence ID" value="NZ_NTYX01000011.1"/>
</dbReference>
<dbReference type="EMBL" id="NVDU01000003">
    <property type="protein sequence ID" value="PFV35830.1"/>
    <property type="molecule type" value="Genomic_DNA"/>
</dbReference>
<proteinExistence type="predicted"/>
<evidence type="ECO:0000313" key="1">
    <source>
        <dbReference type="EMBL" id="PFV35830.1"/>
    </source>
</evidence>
<gene>
    <name evidence="1" type="ORF">COK99_02080</name>
</gene>
<comment type="caution">
    <text evidence="1">The sequence shown here is derived from an EMBL/GenBank/DDBJ whole genome shotgun (WGS) entry which is preliminary data.</text>
</comment>
<accession>A0A9X7BTN4</accession>
<protein>
    <submittedName>
        <fullName evidence="1">Uncharacterized protein</fullName>
    </submittedName>
</protein>
<evidence type="ECO:0000313" key="2">
    <source>
        <dbReference type="Proteomes" id="UP000223366"/>
    </source>
</evidence>